<organism evidence="2 3">
    <name type="scientific">[Candida] anglica</name>
    <dbReference type="NCBI Taxonomy" id="148631"/>
    <lineage>
        <taxon>Eukaryota</taxon>
        <taxon>Fungi</taxon>
        <taxon>Dikarya</taxon>
        <taxon>Ascomycota</taxon>
        <taxon>Saccharomycotina</taxon>
        <taxon>Pichiomycetes</taxon>
        <taxon>Debaryomycetaceae</taxon>
        <taxon>Kurtzmaniella</taxon>
    </lineage>
</organism>
<name>A0ABP0EBY2_9ASCO</name>
<protein>
    <submittedName>
        <fullName evidence="2">Uncharacterized protein</fullName>
    </submittedName>
</protein>
<evidence type="ECO:0000313" key="3">
    <source>
        <dbReference type="Proteomes" id="UP001497600"/>
    </source>
</evidence>
<dbReference type="EMBL" id="OZ004257">
    <property type="protein sequence ID" value="CAK7906576.1"/>
    <property type="molecule type" value="Genomic_DNA"/>
</dbReference>
<keyword evidence="3" id="KW-1185">Reference proteome</keyword>
<feature type="transmembrane region" description="Helical" evidence="1">
    <location>
        <begin position="72"/>
        <end position="94"/>
    </location>
</feature>
<dbReference type="Proteomes" id="UP001497600">
    <property type="component" value="Chromosome E"/>
</dbReference>
<proteinExistence type="predicted"/>
<keyword evidence="1" id="KW-0472">Membrane</keyword>
<evidence type="ECO:0000313" key="2">
    <source>
        <dbReference type="EMBL" id="CAK7906576.1"/>
    </source>
</evidence>
<reference evidence="2 3" key="1">
    <citation type="submission" date="2024-01" db="EMBL/GenBank/DDBJ databases">
        <authorList>
            <consortium name="Genoscope - CEA"/>
            <person name="William W."/>
        </authorList>
    </citation>
    <scope>NUCLEOTIDE SEQUENCE [LARGE SCALE GENOMIC DNA]</scope>
    <source>
        <strain evidence="2 3">29B2s-10</strain>
    </source>
</reference>
<sequence length="170" mass="19374">MGVPGAYTDHLLLREHAYYDTGDIELVVPQINYNPSVAAGRFVESQIKGLGLFDYQFLPGMVNEDDGQTFSFMYMTVCILIFLTMTIGGLYFWGRRVNNFKISKSLKRPQTPILPISNLPSLSNSPEMSELDFPNSPPRNFKFNTLEFDKSFKSWAINDFEKDSSLFLTT</sequence>
<gene>
    <name evidence="2" type="ORF">CAAN4_E01420</name>
</gene>
<evidence type="ECO:0000256" key="1">
    <source>
        <dbReference type="SAM" id="Phobius"/>
    </source>
</evidence>
<accession>A0ABP0EBY2</accession>
<keyword evidence="1" id="KW-1133">Transmembrane helix</keyword>
<keyword evidence="1" id="KW-0812">Transmembrane</keyword>